<dbReference type="GO" id="GO:0005634">
    <property type="term" value="C:nucleus"/>
    <property type="evidence" value="ECO:0007669"/>
    <property type="project" value="TreeGrafter"/>
</dbReference>
<dbReference type="EMBL" id="FMWP01000138">
    <property type="protein sequence ID" value="SDA03739.1"/>
    <property type="molecule type" value="Genomic_DNA"/>
</dbReference>
<dbReference type="AlphaFoldDB" id="A0A2X0LDA5"/>
<evidence type="ECO:0000256" key="1">
    <source>
        <dbReference type="ARBA" id="ARBA00022603"/>
    </source>
</evidence>
<dbReference type="GO" id="GO:0005737">
    <property type="term" value="C:cytoplasm"/>
    <property type="evidence" value="ECO:0007669"/>
    <property type="project" value="TreeGrafter"/>
</dbReference>
<keyword evidence="1" id="KW-0489">Methyltransferase</keyword>
<proteinExistence type="predicted"/>
<dbReference type="STRING" id="289078.A0A2X0LDA5"/>
<dbReference type="PANTHER" id="PTHR32379">
    <property type="entry name" value="GUANIDINOACETATE N-METHYLTRANSFERASE"/>
    <property type="match status" value="1"/>
</dbReference>
<feature type="repeat" description="ANK" evidence="4">
    <location>
        <begin position="75"/>
        <end position="99"/>
    </location>
</feature>
<evidence type="ECO:0000256" key="3">
    <source>
        <dbReference type="ARBA" id="ARBA00022691"/>
    </source>
</evidence>
<dbReference type="InterPro" id="IPR036770">
    <property type="entry name" value="Ankyrin_rpt-contain_sf"/>
</dbReference>
<dbReference type="PROSITE" id="PS51559">
    <property type="entry name" value="SAM_RMT2"/>
    <property type="match status" value="1"/>
</dbReference>
<dbReference type="InterPro" id="IPR029063">
    <property type="entry name" value="SAM-dependent_MTases_sf"/>
</dbReference>
<keyword evidence="3" id="KW-0949">S-adenosyl-L-methionine</keyword>
<evidence type="ECO:0000313" key="8">
    <source>
        <dbReference type="Proteomes" id="UP000249723"/>
    </source>
</evidence>
<dbReference type="GO" id="GO:0019702">
    <property type="term" value="F:protein arginine N5-methyltransferase activity"/>
    <property type="evidence" value="ECO:0007669"/>
    <property type="project" value="TreeGrafter"/>
</dbReference>
<gene>
    <name evidence="7" type="ORF">BZ3500_MVSOF-1268-A1-R1_CHR11-1G03179</name>
</gene>
<dbReference type="InterPro" id="IPR002110">
    <property type="entry name" value="Ankyrin_rpt"/>
</dbReference>
<dbReference type="Gene3D" id="3.40.50.150">
    <property type="entry name" value="Vaccinia Virus protein VP39"/>
    <property type="match status" value="1"/>
</dbReference>
<dbReference type="InterPro" id="IPR051038">
    <property type="entry name" value="RMT2/GAMT_Mtase"/>
</dbReference>
<evidence type="ECO:0000256" key="5">
    <source>
        <dbReference type="SAM" id="MobiDB-lite"/>
    </source>
</evidence>
<organism evidence="7 8">
    <name type="scientific">Microbotryum saponariae</name>
    <dbReference type="NCBI Taxonomy" id="289078"/>
    <lineage>
        <taxon>Eukaryota</taxon>
        <taxon>Fungi</taxon>
        <taxon>Dikarya</taxon>
        <taxon>Basidiomycota</taxon>
        <taxon>Pucciniomycotina</taxon>
        <taxon>Microbotryomycetes</taxon>
        <taxon>Microbotryales</taxon>
        <taxon>Microbotryaceae</taxon>
        <taxon>Microbotryum</taxon>
    </lineage>
</organism>
<dbReference type="GO" id="GO:0032259">
    <property type="term" value="P:methylation"/>
    <property type="evidence" value="ECO:0007669"/>
    <property type="project" value="UniProtKB-KW"/>
</dbReference>
<name>A0A2X0LDA5_9BASI</name>
<dbReference type="PROSITE" id="PS50297">
    <property type="entry name" value="ANK_REP_REGION"/>
    <property type="match status" value="1"/>
</dbReference>
<evidence type="ECO:0000256" key="4">
    <source>
        <dbReference type="PROSITE-ProRule" id="PRU00023"/>
    </source>
</evidence>
<dbReference type="Proteomes" id="UP000249723">
    <property type="component" value="Unassembled WGS sequence"/>
</dbReference>
<sequence length="436" mass="49101">MPLQNDRAESSTRIAGSFSLLSSSTDIDMDFTPQDQHEAEALITACLDLVSSDDLHRITLSVEQSQVHSWVQDRQGWTALHAAAASGQAELCTFLLRKSNAVWNMVDHLGFTAGDIAYSMNNAEAYQVLLAEGVRAELLKSLMTPNDIESPATETAPNENQDETLLPTDGSTRFVKPVKRSTASDNATFLSSRLEFTHDSKGQAVALDEEGNGVMMGWEEPIMKRTAEWLCEPFEHRRQRSGGKGKERALEEEEDDELVVLNVGFGLGIIDTYLQTYRPTTHLIIEPHPDVLAFASSQGWFTKPNVRFFHGTWQDYQLALSDGTEPYLAFDAIYFDTYSEHYSDLHQFFDVLPDWLRDSSSRFSFFHGLGATSRSFYDVYTEVSEIHLREIGLDTQWEEVEVGMGEGVWEATREGKKYWGDVGPFRMPKCRLGGMM</sequence>
<evidence type="ECO:0000256" key="2">
    <source>
        <dbReference type="ARBA" id="ARBA00022679"/>
    </source>
</evidence>
<evidence type="ECO:0000259" key="6">
    <source>
        <dbReference type="PROSITE" id="PS51559"/>
    </source>
</evidence>
<dbReference type="Gene3D" id="1.25.40.20">
    <property type="entry name" value="Ankyrin repeat-containing domain"/>
    <property type="match status" value="1"/>
</dbReference>
<accession>A0A2X0LDA5</accession>
<dbReference type="SUPFAM" id="SSF53335">
    <property type="entry name" value="S-adenosyl-L-methionine-dependent methyltransferases"/>
    <property type="match status" value="1"/>
</dbReference>
<dbReference type="PROSITE" id="PS50088">
    <property type="entry name" value="ANK_REPEAT"/>
    <property type="match status" value="1"/>
</dbReference>
<keyword evidence="8" id="KW-1185">Reference proteome</keyword>
<protein>
    <submittedName>
        <fullName evidence="7">BZ3500_MvSof-1268-A1-R1_Chr11-1g03179 protein</fullName>
    </submittedName>
</protein>
<dbReference type="SUPFAM" id="SSF48403">
    <property type="entry name" value="Ankyrin repeat"/>
    <property type="match status" value="1"/>
</dbReference>
<keyword evidence="4" id="KW-0040">ANK repeat</keyword>
<keyword evidence="2" id="KW-0808">Transferase</keyword>
<dbReference type="OrthoDB" id="19014at2759"/>
<dbReference type="PANTHER" id="PTHR32379:SF1">
    <property type="entry name" value="GUANIDINOACETATE N-METHYLTRANSFERASE"/>
    <property type="match status" value="1"/>
</dbReference>
<feature type="domain" description="RMT2" evidence="6">
    <location>
        <begin position="180"/>
        <end position="436"/>
    </location>
</feature>
<reference evidence="8" key="1">
    <citation type="submission" date="2016-10" db="EMBL/GenBank/DDBJ databases">
        <authorList>
            <person name="Jeantristanb JTB J.-T."/>
            <person name="Ricardo R."/>
        </authorList>
    </citation>
    <scope>NUCLEOTIDE SEQUENCE [LARGE SCALE GENOMIC DNA]</scope>
</reference>
<dbReference type="Pfam" id="PF12796">
    <property type="entry name" value="Ank_2"/>
    <property type="match status" value="1"/>
</dbReference>
<feature type="region of interest" description="Disordered" evidence="5">
    <location>
        <begin position="147"/>
        <end position="171"/>
    </location>
</feature>
<dbReference type="InterPro" id="IPR026480">
    <property type="entry name" value="RMT2_dom"/>
</dbReference>
<evidence type="ECO:0000313" key="7">
    <source>
        <dbReference type="EMBL" id="SDA03739.1"/>
    </source>
</evidence>